<dbReference type="EMBL" id="FNND01000003">
    <property type="protein sequence ID" value="SDW67905.1"/>
    <property type="molecule type" value="Genomic_DNA"/>
</dbReference>
<comment type="caution">
    <text evidence="1">The sequence shown here is derived from an EMBL/GenBank/DDBJ whole genome shotgun (WGS) entry which is preliminary data.</text>
</comment>
<name>A0A1H2VHN1_9FLAO</name>
<organism evidence="1 2">
    <name type="scientific">Capnocytophaga granulosa</name>
    <dbReference type="NCBI Taxonomy" id="45242"/>
    <lineage>
        <taxon>Bacteria</taxon>
        <taxon>Pseudomonadati</taxon>
        <taxon>Bacteroidota</taxon>
        <taxon>Flavobacteriia</taxon>
        <taxon>Flavobacteriales</taxon>
        <taxon>Flavobacteriaceae</taxon>
        <taxon>Capnocytophaga</taxon>
    </lineage>
</organism>
<sequence length="31" mass="3383">MTEDIKNRKGAQKAVDIPLEVLSLAKTLGSR</sequence>
<protein>
    <submittedName>
        <fullName evidence="1">Uncharacterized protein</fullName>
    </submittedName>
</protein>
<accession>A0A1H2VHN1</accession>
<gene>
    <name evidence="1" type="ORF">SAMN05444420_103188</name>
</gene>
<keyword evidence="2" id="KW-1185">Reference proteome</keyword>
<reference evidence="1 2" key="1">
    <citation type="submission" date="2016-10" db="EMBL/GenBank/DDBJ databases">
        <authorList>
            <person name="Varghese N."/>
            <person name="Submissions S."/>
        </authorList>
    </citation>
    <scope>NUCLEOTIDE SEQUENCE [LARGE SCALE GENOMIC DNA]</scope>
    <source>
        <strain evidence="1 2">DSM 11449</strain>
    </source>
</reference>
<dbReference type="AlphaFoldDB" id="A0A1H2VHN1"/>
<proteinExistence type="predicted"/>
<dbReference type="Proteomes" id="UP000182771">
    <property type="component" value="Unassembled WGS sequence"/>
</dbReference>
<evidence type="ECO:0000313" key="1">
    <source>
        <dbReference type="EMBL" id="SDW67905.1"/>
    </source>
</evidence>
<evidence type="ECO:0000313" key="2">
    <source>
        <dbReference type="Proteomes" id="UP000182771"/>
    </source>
</evidence>